<name>A0A507AVG7_9PEZI</name>
<proteinExistence type="predicted"/>
<keyword evidence="4" id="KW-1185">Reference proteome</keyword>
<sequence length="634" mass="70015">MADYSSRWDKRGQRPVRIANCSGARGDPGYQMRRQAELGDVDFITGDYLAEMNIADNAAAYHQGKHPGYDPNALQGFRESIDLIARKRIKVIINGGSLNPAGLAEECRKLAIERQLDLKIAFISGDDLYEQIKSDIDSTRVIPAHLDSGNPQVSIKAVVRDFARDPAASSIVSANAYLGARGIVKGLENGADIIICGRVADASPVIGAAWFWHSWSDQDYDNLAHALIAGHLIECCSYITGANYAAFYEVDPEVLIDLPFPIVEIGNDGAAVVCKHANTKGLITVDTVKCQFLYELQGNLYLNSDVTAVLDNVRIESIGTDRVLMTGVRGQPPSPTTKLAIFFQGGFQSQILLNATGYATAEKWAIYEKQIRFGLQKSCVLDDFSCLEFQVVGVNEANPKSQLRSTTYCRIFAQAVSEKPLNMLLKTIQEYGMQHFSGFHLSFDLRTGFPLPFNQYYPALVVQTELKETVNFLGKDGQIYSSIDGGHPPRYQKLGRRDSYETALVADLEIFGPTKRARLGDIVLARSGDKGANLNIGLFVRDADTWPWLQSFMTCARMKALIGDDWCEELFLERVEFKNLHAVHFVIYGILGTGVSSSTRLDSLGKGFADYIRDKVVGIPMKFLKSITVTAVHT</sequence>
<dbReference type="PANTHER" id="PTHR47585">
    <property type="match status" value="1"/>
</dbReference>
<dbReference type="Pfam" id="PF07287">
    <property type="entry name" value="AtuA"/>
    <property type="match status" value="1"/>
</dbReference>
<dbReference type="EMBL" id="SKBQ01000049">
    <property type="protein sequence ID" value="TPX11477.1"/>
    <property type="molecule type" value="Genomic_DNA"/>
</dbReference>
<feature type="domain" description="Acyclic terpene utilisation N-terminal" evidence="1">
    <location>
        <begin position="16"/>
        <end position="471"/>
    </location>
</feature>
<dbReference type="InterPro" id="IPR056362">
    <property type="entry name" value="AtuA-like_ferredoxin_dom"/>
</dbReference>
<organism evidence="3 4">
    <name type="scientific">Thyridium curvatum</name>
    <dbReference type="NCBI Taxonomy" id="1093900"/>
    <lineage>
        <taxon>Eukaryota</taxon>
        <taxon>Fungi</taxon>
        <taxon>Dikarya</taxon>
        <taxon>Ascomycota</taxon>
        <taxon>Pezizomycotina</taxon>
        <taxon>Sordariomycetes</taxon>
        <taxon>Sordariomycetidae</taxon>
        <taxon>Thyridiales</taxon>
        <taxon>Thyridiaceae</taxon>
        <taxon>Thyridium</taxon>
    </lineage>
</organism>
<evidence type="ECO:0000313" key="4">
    <source>
        <dbReference type="Proteomes" id="UP000319257"/>
    </source>
</evidence>
<dbReference type="InterPro" id="IPR010839">
    <property type="entry name" value="AtuA_N"/>
</dbReference>
<evidence type="ECO:0000313" key="3">
    <source>
        <dbReference type="EMBL" id="TPX11477.1"/>
    </source>
</evidence>
<gene>
    <name evidence="3" type="ORF">E0L32_007896</name>
</gene>
<dbReference type="InParanoid" id="A0A507AVG7"/>
<evidence type="ECO:0008006" key="5">
    <source>
        <dbReference type="Google" id="ProtNLM"/>
    </source>
</evidence>
<dbReference type="RefSeq" id="XP_030993188.1">
    <property type="nucleotide sequence ID" value="XM_031142691.1"/>
</dbReference>
<reference evidence="3 4" key="1">
    <citation type="submission" date="2019-06" db="EMBL/GenBank/DDBJ databases">
        <title>Draft genome sequence of the filamentous fungus Phialemoniopsis curvata isolated from diesel fuel.</title>
        <authorList>
            <person name="Varaljay V.A."/>
            <person name="Lyon W.J."/>
            <person name="Crouch A.L."/>
            <person name="Drake C.E."/>
            <person name="Hollomon J.M."/>
            <person name="Nadeau L.J."/>
            <person name="Nunn H.S."/>
            <person name="Stevenson B.S."/>
            <person name="Bojanowski C.L."/>
            <person name="Crookes-Goodson W.J."/>
        </authorList>
    </citation>
    <scope>NUCLEOTIDE SEQUENCE [LARGE SCALE GENOMIC DNA]</scope>
    <source>
        <strain evidence="3 4">D216</strain>
    </source>
</reference>
<feature type="domain" description="AtuA-like ferredoxin-fold" evidence="2">
    <location>
        <begin position="518"/>
        <end position="615"/>
    </location>
</feature>
<dbReference type="Pfam" id="PF23544">
    <property type="entry name" value="AtuA_ferredoxin"/>
    <property type="match status" value="1"/>
</dbReference>
<dbReference type="Proteomes" id="UP000319257">
    <property type="component" value="Unassembled WGS sequence"/>
</dbReference>
<dbReference type="PANTHER" id="PTHR47585:SF1">
    <property type="entry name" value="DUF1446 DOMAIN-CONTAINING PROTEIN"/>
    <property type="match status" value="1"/>
</dbReference>
<dbReference type="GeneID" id="41975343"/>
<dbReference type="AlphaFoldDB" id="A0A507AVG7"/>
<accession>A0A507AVG7</accession>
<comment type="caution">
    <text evidence="3">The sequence shown here is derived from an EMBL/GenBank/DDBJ whole genome shotgun (WGS) entry which is preliminary data.</text>
</comment>
<protein>
    <recommendedName>
        <fullName evidence="5">DUF1446 domain-containing protein</fullName>
    </recommendedName>
</protein>
<dbReference type="OrthoDB" id="10265871at2759"/>
<evidence type="ECO:0000259" key="2">
    <source>
        <dbReference type="Pfam" id="PF23544"/>
    </source>
</evidence>
<evidence type="ECO:0000259" key="1">
    <source>
        <dbReference type="Pfam" id="PF07287"/>
    </source>
</evidence>